<evidence type="ECO:0000313" key="3">
    <source>
        <dbReference type="Proteomes" id="UP000436088"/>
    </source>
</evidence>
<comment type="caution">
    <text evidence="2">The sequence shown here is derived from an EMBL/GenBank/DDBJ whole genome shotgun (WGS) entry which is preliminary data.</text>
</comment>
<organism evidence="2 3">
    <name type="scientific">Hibiscus syriacus</name>
    <name type="common">Rose of Sharon</name>
    <dbReference type="NCBI Taxonomy" id="106335"/>
    <lineage>
        <taxon>Eukaryota</taxon>
        <taxon>Viridiplantae</taxon>
        <taxon>Streptophyta</taxon>
        <taxon>Embryophyta</taxon>
        <taxon>Tracheophyta</taxon>
        <taxon>Spermatophyta</taxon>
        <taxon>Magnoliopsida</taxon>
        <taxon>eudicotyledons</taxon>
        <taxon>Gunneridae</taxon>
        <taxon>Pentapetalae</taxon>
        <taxon>rosids</taxon>
        <taxon>malvids</taxon>
        <taxon>Malvales</taxon>
        <taxon>Malvaceae</taxon>
        <taxon>Malvoideae</taxon>
        <taxon>Hibiscus</taxon>
    </lineage>
</organism>
<proteinExistence type="predicted"/>
<accession>A0A6A2XBP5</accession>
<dbReference type="EMBL" id="VEPZ02001442">
    <property type="protein sequence ID" value="KAE8672658.1"/>
    <property type="molecule type" value="Genomic_DNA"/>
</dbReference>
<feature type="compositionally biased region" description="Acidic residues" evidence="1">
    <location>
        <begin position="68"/>
        <end position="84"/>
    </location>
</feature>
<evidence type="ECO:0000256" key="1">
    <source>
        <dbReference type="SAM" id="MobiDB-lite"/>
    </source>
</evidence>
<dbReference type="AlphaFoldDB" id="A0A6A2XBP5"/>
<feature type="compositionally biased region" description="Basic and acidic residues" evidence="1">
    <location>
        <begin position="39"/>
        <end position="48"/>
    </location>
</feature>
<protein>
    <submittedName>
        <fullName evidence="2">Uncharacterized protein</fullName>
    </submittedName>
</protein>
<feature type="compositionally biased region" description="Acidic residues" evidence="1">
    <location>
        <begin position="49"/>
        <end position="58"/>
    </location>
</feature>
<sequence>MDGQTDDDFIGDAFSLESMLLPSLVHLFDGDVLRLRDEEVNEDSHDDDKAGEEEEEIELQVAKHGEEDLSNDEGEDHVDGDVDGLADGSDLQGAYLAQNQPSQWSPRPCECRHVCVDEEQE</sequence>
<evidence type="ECO:0000313" key="2">
    <source>
        <dbReference type="EMBL" id="KAE8672658.1"/>
    </source>
</evidence>
<name>A0A6A2XBP5_HIBSY</name>
<keyword evidence="3" id="KW-1185">Reference proteome</keyword>
<feature type="region of interest" description="Disordered" evidence="1">
    <location>
        <begin position="39"/>
        <end position="89"/>
    </location>
</feature>
<reference evidence="2" key="1">
    <citation type="submission" date="2019-09" db="EMBL/GenBank/DDBJ databases">
        <title>Draft genome information of white flower Hibiscus syriacus.</title>
        <authorList>
            <person name="Kim Y.-M."/>
        </authorList>
    </citation>
    <scope>NUCLEOTIDE SEQUENCE [LARGE SCALE GENOMIC DNA]</scope>
    <source>
        <strain evidence="2">YM2019G1</strain>
    </source>
</reference>
<gene>
    <name evidence="2" type="ORF">F3Y22_tig00111835pilonHSYRG00055</name>
</gene>
<dbReference type="Proteomes" id="UP000436088">
    <property type="component" value="Unassembled WGS sequence"/>
</dbReference>